<dbReference type="EMBL" id="WTYM01000046">
    <property type="protein sequence ID" value="MXO60297.1"/>
    <property type="molecule type" value="Genomic_DNA"/>
</dbReference>
<accession>A0A6I4SZ40</accession>
<evidence type="ECO:0000256" key="1">
    <source>
        <dbReference type="SAM" id="Phobius"/>
    </source>
</evidence>
<dbReference type="AlphaFoldDB" id="A0A6I4SZ40"/>
<keyword evidence="1" id="KW-0812">Transmembrane</keyword>
<comment type="caution">
    <text evidence="2">The sequence shown here is derived from an EMBL/GenBank/DDBJ whole genome shotgun (WGS) entry which is preliminary data.</text>
</comment>
<sequence length="64" mass="7104">MTTATIQAPHRPSLRATGRKFLYVITGGVILLMTLWGFRSYYLHGMGAGDTPLLSEMVRLDAIH</sequence>
<reference evidence="2 3" key="1">
    <citation type="submission" date="2019-12" db="EMBL/GenBank/DDBJ databases">
        <title>Genomic-based taxomic classification of the family Erythrobacteraceae.</title>
        <authorList>
            <person name="Xu L."/>
        </authorList>
    </citation>
    <scope>NUCLEOTIDE SEQUENCE [LARGE SCALE GENOMIC DNA]</scope>
    <source>
        <strain evidence="2 3">MCCC 1K01500</strain>
    </source>
</reference>
<gene>
    <name evidence="2" type="ORF">GRI89_12185</name>
</gene>
<name>A0A6I4SZ40_9SPHN</name>
<dbReference type="RefSeq" id="WP_159795888.1">
    <property type="nucleotide sequence ID" value="NZ_WTYM01000046.1"/>
</dbReference>
<feature type="transmembrane region" description="Helical" evidence="1">
    <location>
        <begin position="21"/>
        <end position="38"/>
    </location>
</feature>
<evidence type="ECO:0000313" key="2">
    <source>
        <dbReference type="EMBL" id="MXO60297.1"/>
    </source>
</evidence>
<keyword evidence="1" id="KW-0472">Membrane</keyword>
<keyword evidence="3" id="KW-1185">Reference proteome</keyword>
<proteinExistence type="predicted"/>
<evidence type="ECO:0000313" key="3">
    <source>
        <dbReference type="Proteomes" id="UP000433652"/>
    </source>
</evidence>
<protein>
    <submittedName>
        <fullName evidence="2">Uncharacterized protein</fullName>
    </submittedName>
</protein>
<dbReference type="Proteomes" id="UP000433652">
    <property type="component" value="Unassembled WGS sequence"/>
</dbReference>
<organism evidence="2 3">
    <name type="scientific">Croceibacterium salegens</name>
    <dbReference type="NCBI Taxonomy" id="1737568"/>
    <lineage>
        <taxon>Bacteria</taxon>
        <taxon>Pseudomonadati</taxon>
        <taxon>Pseudomonadota</taxon>
        <taxon>Alphaproteobacteria</taxon>
        <taxon>Sphingomonadales</taxon>
        <taxon>Erythrobacteraceae</taxon>
        <taxon>Croceibacterium</taxon>
    </lineage>
</organism>
<keyword evidence="1" id="KW-1133">Transmembrane helix</keyword>